<comment type="caution">
    <text evidence="1">The sequence shown here is derived from an EMBL/GenBank/DDBJ whole genome shotgun (WGS) entry which is preliminary data.</text>
</comment>
<dbReference type="AlphaFoldDB" id="A0A9X3TQA4"/>
<organism evidence="1 2">
    <name type="scientific">Brevibacillus thermoruber</name>
    <dbReference type="NCBI Taxonomy" id="33942"/>
    <lineage>
        <taxon>Bacteria</taxon>
        <taxon>Bacillati</taxon>
        <taxon>Bacillota</taxon>
        <taxon>Bacilli</taxon>
        <taxon>Bacillales</taxon>
        <taxon>Paenibacillaceae</taxon>
        <taxon>Brevibacillus</taxon>
    </lineage>
</organism>
<keyword evidence="2" id="KW-1185">Reference proteome</keyword>
<dbReference type="RefSeq" id="WP_271139946.1">
    <property type="nucleotide sequence ID" value="NZ_JAPYYP010000008.1"/>
</dbReference>
<gene>
    <name evidence="1" type="ORF">O3V59_08730</name>
</gene>
<dbReference type="Proteomes" id="UP001151071">
    <property type="component" value="Unassembled WGS sequence"/>
</dbReference>
<evidence type="ECO:0000313" key="1">
    <source>
        <dbReference type="EMBL" id="MDA5108444.1"/>
    </source>
</evidence>
<protein>
    <submittedName>
        <fullName evidence="1">Uncharacterized protein</fullName>
    </submittedName>
</protein>
<dbReference type="EMBL" id="JAPYYP010000008">
    <property type="protein sequence ID" value="MDA5108444.1"/>
    <property type="molecule type" value="Genomic_DNA"/>
</dbReference>
<proteinExistence type="predicted"/>
<name>A0A9X3TQA4_9BACL</name>
<evidence type="ECO:0000313" key="2">
    <source>
        <dbReference type="Proteomes" id="UP001151071"/>
    </source>
</evidence>
<sequence length="114" mass="12867">MSVSQPAPPSVDPDVLHQPDISFAAWCLEQYGVNRGVYNTIDLWFYQCGVKHIVSRRRIVIDFLQRLQATGRKPRTNRLKLGKGALAASLKQYADTRLLADAERDRPAARWSGT</sequence>
<reference evidence="1" key="1">
    <citation type="submission" date="2022-12" db="EMBL/GenBank/DDBJ databases">
        <title>Draft genome sequence of the thermophilic strain Brevibacillus thermoruber HT42, isolated from Los Humeros, Puebla, Mexico, with biotechnological potential.</title>
        <authorList>
            <person name="Lara Sanchez J."/>
            <person name="Solis Palacios R."/>
            <person name="Bustos Baena A.S."/>
            <person name="Ruz Baez A.E."/>
            <person name="Espinosa Luna G."/>
            <person name="Oliart Ros R.M."/>
        </authorList>
    </citation>
    <scope>NUCLEOTIDE SEQUENCE</scope>
    <source>
        <strain evidence="1">HT42</strain>
    </source>
</reference>
<accession>A0A9X3TQA4</accession>